<dbReference type="Proteomes" id="UP000022082">
    <property type="component" value="Unassembled WGS sequence"/>
</dbReference>
<dbReference type="PATRIC" id="fig|1339327.3.peg.2338"/>
<name>A0A015YAQ0_BACFG</name>
<dbReference type="RefSeq" id="WP_032558178.1">
    <property type="nucleotide sequence ID" value="NZ_JGDJ01000177.1"/>
</dbReference>
<reference evidence="3 4" key="1">
    <citation type="submission" date="2014-02" db="EMBL/GenBank/DDBJ databases">
        <authorList>
            <person name="Sears C."/>
            <person name="Carroll K."/>
            <person name="Sack B.R."/>
            <person name="Qadri F."/>
            <person name="Myers L.L."/>
            <person name="Chung G.-T."/>
            <person name="Escheverria P."/>
            <person name="Fraser C.M."/>
            <person name="Sadzewicz L."/>
            <person name="Shefchek K.A."/>
            <person name="Tallon L."/>
            <person name="Das S.P."/>
            <person name="Daugherty S."/>
            <person name="Mongodin E.F."/>
        </authorList>
    </citation>
    <scope>NUCLEOTIDE SEQUENCE [LARGE SCALE GENOMIC DNA]</scope>
    <source>
        <strain evidence="3 4">S36L11</strain>
    </source>
</reference>
<dbReference type="InterPro" id="IPR051083">
    <property type="entry name" value="GrpII_Intron_Splice-Mob/Def"/>
</dbReference>
<dbReference type="PANTHER" id="PTHR34047">
    <property type="entry name" value="NUCLEAR INTRON MATURASE 1, MITOCHONDRIAL-RELATED"/>
    <property type="match status" value="1"/>
</dbReference>
<dbReference type="PANTHER" id="PTHR34047:SF8">
    <property type="entry name" value="PROTEIN YKFC"/>
    <property type="match status" value="1"/>
</dbReference>
<dbReference type="CDD" id="cd01651">
    <property type="entry name" value="RT_G2_intron"/>
    <property type="match status" value="1"/>
</dbReference>
<organism evidence="3 4">
    <name type="scientific">Bacteroides fragilis str. S36L11</name>
    <dbReference type="NCBI Taxonomy" id="1339327"/>
    <lineage>
        <taxon>Bacteria</taxon>
        <taxon>Pseudomonadati</taxon>
        <taxon>Bacteroidota</taxon>
        <taxon>Bacteroidia</taxon>
        <taxon>Bacteroidales</taxon>
        <taxon>Bacteroidaceae</taxon>
        <taxon>Bacteroides</taxon>
    </lineage>
</organism>
<dbReference type="EMBL" id="JGDJ01000177">
    <property type="protein sequence ID" value="EXZ29027.1"/>
    <property type="molecule type" value="Genomic_DNA"/>
</dbReference>
<evidence type="ECO:0000259" key="2">
    <source>
        <dbReference type="PROSITE" id="PS50878"/>
    </source>
</evidence>
<keyword evidence="3" id="KW-0548">Nucleotidyltransferase</keyword>
<keyword evidence="3" id="KW-0808">Transferase</keyword>
<evidence type="ECO:0000313" key="4">
    <source>
        <dbReference type="Proteomes" id="UP000022082"/>
    </source>
</evidence>
<evidence type="ECO:0000313" key="3">
    <source>
        <dbReference type="EMBL" id="EXZ29027.1"/>
    </source>
</evidence>
<comment type="caution">
    <text evidence="3">The sequence shown here is derived from an EMBL/GenBank/DDBJ whole genome shotgun (WGS) entry which is preliminary data.</text>
</comment>
<dbReference type="GO" id="GO:0006397">
    <property type="term" value="P:mRNA processing"/>
    <property type="evidence" value="ECO:0007669"/>
    <property type="project" value="InterPro"/>
</dbReference>
<dbReference type="Pfam" id="PF01348">
    <property type="entry name" value="Intron_maturas2"/>
    <property type="match status" value="1"/>
</dbReference>
<proteinExistence type="inferred from homology"/>
<protein>
    <submittedName>
        <fullName evidence="3">Reverse transcriptase family protein</fullName>
    </submittedName>
</protein>
<dbReference type="AlphaFoldDB" id="A0A015YAQ0"/>
<dbReference type="PROSITE" id="PS50878">
    <property type="entry name" value="RT_POL"/>
    <property type="match status" value="1"/>
</dbReference>
<dbReference type="InterPro" id="IPR024937">
    <property type="entry name" value="Domain_X"/>
</dbReference>
<dbReference type="InterPro" id="IPR043502">
    <property type="entry name" value="DNA/RNA_pol_sf"/>
</dbReference>
<dbReference type="Pfam" id="PF00078">
    <property type="entry name" value="RVT_1"/>
    <property type="match status" value="1"/>
</dbReference>
<feature type="domain" description="Reverse transcriptase" evidence="2">
    <location>
        <begin position="69"/>
        <end position="363"/>
    </location>
</feature>
<dbReference type="GO" id="GO:0003964">
    <property type="term" value="F:RNA-directed DNA polymerase activity"/>
    <property type="evidence" value="ECO:0007669"/>
    <property type="project" value="UniProtKB-KW"/>
</dbReference>
<gene>
    <name evidence="3" type="ORF">M136_1702</name>
</gene>
<comment type="similarity">
    <text evidence="1">Belongs to the bacterial reverse transcriptase family.</text>
</comment>
<dbReference type="InterPro" id="IPR049030">
    <property type="entry name" value="AI2M-like_HNH"/>
</dbReference>
<evidence type="ECO:0000256" key="1">
    <source>
        <dbReference type="ARBA" id="ARBA00034120"/>
    </source>
</evidence>
<dbReference type="InterPro" id="IPR000477">
    <property type="entry name" value="RT_dom"/>
</dbReference>
<keyword evidence="3" id="KW-0695">RNA-directed DNA polymerase</keyword>
<dbReference type="SUPFAM" id="SSF56672">
    <property type="entry name" value="DNA/RNA polymerases"/>
    <property type="match status" value="1"/>
</dbReference>
<accession>A0A015YAQ0</accession>
<sequence>MRNSERVLNSLTEHNKDLNYKYKRLYRILFNEEMFYVAYQRIYAKPGNMTAGSDNRTIDNMSLNRITKLIDTLKNESYQPSPSRRTFIPKKNGKMRPLGIPSFNDKLLQEVIRMILDAIYEGQFENSSHGFRPKRSCHTAIQQISKSFSGIKWYIEGDIKGFFDNINHDVLINILKERIEDERFIRLIRKFLNAGYVEKWTFHKTYSGTPQGGIISPILANIYLDKLDKYMNEYMEKFNMGGSKKMNALYKHYANKKRGVVEKLKVVETITEREKLIEQVKSYGKLLLQTPSTDEMDGDYRRLKYVRYADDFLCGVIGSKEDTQIIKEDIKRFLAEKLLLELSDEKTLITHSLNPAKFLGFEIRNRKSDHTKRDRTGRLSRFLNKKVEIMIPKDAIKSKLISYDVLEIKKHNGKEIWKPKSRRKLKNNDDLEILERYNSEIRGLYNYFSIAKNCSKQLSNFGYIMEYSMYKTFAAKYRTKVKRICRKYKHNDIFTIKYKVKSGNEKSAYFYSGGFKRRSPFKNMSIDNKPNTLIYASSTSLIDRLKAEKCELCGATEGLIMHHVRKLKDLKGKENWEKHMIARRRKTVAICGSCHQKIHHGTI</sequence>
<dbReference type="Pfam" id="PF21368">
    <property type="entry name" value="AI2M-like_HNH"/>
    <property type="match status" value="1"/>
</dbReference>